<dbReference type="Proteomes" id="UP000658997">
    <property type="component" value="Unassembled WGS sequence"/>
</dbReference>
<reference evidence="6" key="1">
    <citation type="submission" date="2018-08" db="EMBL/GenBank/DDBJ databases">
        <authorList>
            <person name="Guldener U."/>
        </authorList>
    </citation>
    <scope>NUCLEOTIDE SEQUENCE</scope>
    <source>
        <strain evidence="6">UB2</strain>
    </source>
</reference>
<keyword evidence="7" id="KW-1185">Reference proteome</keyword>
<dbReference type="Pfam" id="PF04909">
    <property type="entry name" value="Amidohydro_2"/>
    <property type="match status" value="1"/>
</dbReference>
<dbReference type="AlphaFoldDB" id="A0A8H8QK95"/>
<proteinExistence type="inferred from homology"/>
<dbReference type="InterPro" id="IPR032465">
    <property type="entry name" value="ACMSD"/>
</dbReference>
<sequence length="505" mass="57740">MASDLHQEDNELPPAGNPAEASNKDVPPAIAKFVERFYQVSDTPDVHEQYADDFFINDEDRLSFQIGPMQPTNKRDGIVAWRQKGWEGVTRRKHVVNGVFISPKWENEIMLDGKVEMDKNGSTLKFNWAGRMVFDQESLDEGSPKIETYKVWLVYMAIYTLSFSYHIDTSATMSLIALEEAFNIPSLAEQSAYQARLFVADGSGQAHADRLVDIHGERLAKMDKHGVAHTILSLTAPGIQDFDEPKAAESAAKEVNDWVYQQVQKNSKRFSAFASLSMHNPKDASEELRRCVKELGFVGALVNDNQRLPNDEAAWYDQPEWDEFWKTVTELDVPFYLHPIAPKGEIHRRIYKDRAALIGPVLSFANNVSAHLLGMIVNGVFDRHPKLKIIVGHLGEHIPFDLWRINHWLEDVHKPRGAVSMRKTIRDYFNENIWVTTSGHFSTLTLKYVQDEIGIDRILFSIDYPYEKFEDACDWFKTLDGKFSAEDLAKISHENSQKLFPHLRS</sequence>
<evidence type="ECO:0000313" key="7">
    <source>
        <dbReference type="Proteomes" id="UP000658997"/>
    </source>
</evidence>
<dbReference type="Gene3D" id="3.20.20.140">
    <property type="entry name" value="Metal-dependent hydrolases"/>
    <property type="match status" value="1"/>
</dbReference>
<dbReference type="FunFam" id="3.20.20.140:FF:000043">
    <property type="entry name" value="Amidohydrolase family protein"/>
    <property type="match status" value="1"/>
</dbReference>
<dbReference type="InterPro" id="IPR032466">
    <property type="entry name" value="Metal_Hydrolase"/>
</dbReference>
<dbReference type="PANTHER" id="PTHR21240:SF30">
    <property type="entry name" value="AMIDOHYDROLASE-RELATED DOMAIN-CONTAINING PROTEIN-RELATED"/>
    <property type="match status" value="1"/>
</dbReference>
<gene>
    <name evidence="6" type="ORF">UBRO2_02102</name>
</gene>
<dbReference type="GO" id="GO:0016831">
    <property type="term" value="F:carboxy-lyase activity"/>
    <property type="evidence" value="ECO:0007669"/>
    <property type="project" value="UniProtKB-KW"/>
</dbReference>
<evidence type="ECO:0000256" key="2">
    <source>
        <dbReference type="ARBA" id="ARBA00023239"/>
    </source>
</evidence>
<evidence type="ECO:0000256" key="4">
    <source>
        <dbReference type="SAM" id="MobiDB-lite"/>
    </source>
</evidence>
<dbReference type="EMBL" id="ULHB01000030">
    <property type="protein sequence ID" value="SYW77910.1"/>
    <property type="molecule type" value="Genomic_DNA"/>
</dbReference>
<dbReference type="GO" id="GO:0019748">
    <property type="term" value="P:secondary metabolic process"/>
    <property type="evidence" value="ECO:0007669"/>
    <property type="project" value="TreeGrafter"/>
</dbReference>
<feature type="region of interest" description="Disordered" evidence="4">
    <location>
        <begin position="1"/>
        <end position="25"/>
    </location>
</feature>
<dbReference type="PANTHER" id="PTHR21240">
    <property type="entry name" value="2-AMINO-3-CARBOXYLMUCONATE-6-SEMIALDEHYDE DECARBOXYLASE"/>
    <property type="match status" value="1"/>
</dbReference>
<dbReference type="SUPFAM" id="SSF51556">
    <property type="entry name" value="Metallo-dependent hydrolases"/>
    <property type="match status" value="1"/>
</dbReference>
<evidence type="ECO:0000256" key="1">
    <source>
        <dbReference type="ARBA" id="ARBA00022793"/>
    </source>
</evidence>
<dbReference type="GO" id="GO:0016787">
    <property type="term" value="F:hydrolase activity"/>
    <property type="evidence" value="ECO:0007669"/>
    <property type="project" value="InterPro"/>
</dbReference>
<dbReference type="GO" id="GO:0005829">
    <property type="term" value="C:cytosol"/>
    <property type="evidence" value="ECO:0007669"/>
    <property type="project" value="TreeGrafter"/>
</dbReference>
<organism evidence="6 7">
    <name type="scientific">Ustilago bromivora</name>
    <dbReference type="NCBI Taxonomy" id="307758"/>
    <lineage>
        <taxon>Eukaryota</taxon>
        <taxon>Fungi</taxon>
        <taxon>Dikarya</taxon>
        <taxon>Basidiomycota</taxon>
        <taxon>Ustilaginomycotina</taxon>
        <taxon>Ustilaginomycetes</taxon>
        <taxon>Ustilaginales</taxon>
        <taxon>Ustilaginaceae</taxon>
        <taxon>Ustilago</taxon>
    </lineage>
</organism>
<protein>
    <submittedName>
        <fullName evidence="6">Related to 5-carboxyvanillate decarboxylase</fullName>
    </submittedName>
</protein>
<accession>A0A8H8QK95</accession>
<comment type="similarity">
    <text evidence="3">Belongs to the metallo-dependent hydrolases superfamily.</text>
</comment>
<keyword evidence="2 3" id="KW-0456">Lyase</keyword>
<evidence type="ECO:0000259" key="5">
    <source>
        <dbReference type="Pfam" id="PF04909"/>
    </source>
</evidence>
<feature type="domain" description="Amidohydrolase-related" evidence="5">
    <location>
        <begin position="206"/>
        <end position="501"/>
    </location>
</feature>
<comment type="caution">
    <text evidence="6">The sequence shown here is derived from an EMBL/GenBank/DDBJ whole genome shotgun (WGS) entry which is preliminary data.</text>
</comment>
<name>A0A8H8QK95_9BASI</name>
<keyword evidence="1 3" id="KW-0210">Decarboxylase</keyword>
<evidence type="ECO:0000313" key="6">
    <source>
        <dbReference type="EMBL" id="SYW77910.1"/>
    </source>
</evidence>
<dbReference type="InterPro" id="IPR006680">
    <property type="entry name" value="Amidohydro-rel"/>
</dbReference>
<evidence type="ECO:0000256" key="3">
    <source>
        <dbReference type="RuleBase" id="RU366045"/>
    </source>
</evidence>